<sequence length="99" mass="10983">MPDMNAELDMIKKVQQGNELKSQLKAQAKIDVGSLKSDIATSTKLTAATKTIAQTYLTLFSSFEGKSLDALVDRLNQNAQKTLQVKHDRKAFINSIRTK</sequence>
<gene>
    <name evidence="1" type="ORF">CTV99_17435</name>
</gene>
<dbReference type="RefSeq" id="WP_099728618.1">
    <property type="nucleotide sequence ID" value="NZ_PEKP01000033.1"/>
</dbReference>
<organism evidence="1 2">
    <name type="scientific">Bacillus pumilus</name>
    <name type="common">Bacillus mesentericus</name>
    <dbReference type="NCBI Taxonomy" id="1408"/>
    <lineage>
        <taxon>Bacteria</taxon>
        <taxon>Bacillati</taxon>
        <taxon>Bacillota</taxon>
        <taxon>Bacilli</taxon>
        <taxon>Bacillales</taxon>
        <taxon>Bacillaceae</taxon>
        <taxon>Bacillus</taxon>
    </lineage>
</organism>
<protein>
    <submittedName>
        <fullName evidence="1">Uncharacterized protein</fullName>
    </submittedName>
</protein>
<proteinExistence type="predicted"/>
<dbReference type="AlphaFoldDB" id="A0A2G8IPQ4"/>
<name>A0A2G8IPQ4_BACPU</name>
<reference evidence="1 2" key="1">
    <citation type="submission" date="2017-11" db="EMBL/GenBank/DDBJ databases">
        <title>Draft genome sequence of Bacillus pumilus 51_5il from lake Gorkoye (Russia: Novosibirsk region).</title>
        <authorList>
            <person name="Shipova A.A."/>
            <person name="Rozanov A.S."/>
            <person name="Bryanskaya A.V."/>
            <person name="Peltek S.E."/>
        </authorList>
    </citation>
    <scope>NUCLEOTIDE SEQUENCE [LARGE SCALE GENOMIC DNA]</scope>
    <source>
        <strain evidence="1 2">51_5il</strain>
    </source>
</reference>
<comment type="caution">
    <text evidence="1">The sequence shown here is derived from an EMBL/GenBank/DDBJ whole genome shotgun (WGS) entry which is preliminary data.</text>
</comment>
<evidence type="ECO:0000313" key="2">
    <source>
        <dbReference type="Proteomes" id="UP000230768"/>
    </source>
</evidence>
<dbReference type="Proteomes" id="UP000230768">
    <property type="component" value="Unassembled WGS sequence"/>
</dbReference>
<evidence type="ECO:0000313" key="1">
    <source>
        <dbReference type="EMBL" id="PIK25495.1"/>
    </source>
</evidence>
<dbReference type="EMBL" id="PEKP01000033">
    <property type="protein sequence ID" value="PIK25495.1"/>
    <property type="molecule type" value="Genomic_DNA"/>
</dbReference>
<accession>A0A2G8IPQ4</accession>